<evidence type="ECO:0000256" key="2">
    <source>
        <dbReference type="ARBA" id="ARBA00022704"/>
    </source>
</evidence>
<evidence type="ECO:0000313" key="5">
    <source>
        <dbReference type="Proteomes" id="UP000515908"/>
    </source>
</evidence>
<evidence type="ECO:0000313" key="4">
    <source>
        <dbReference type="EMBL" id="CAD2219769.1"/>
    </source>
</evidence>
<keyword evidence="2" id="KW-0789">Thiol protease inhibitor</keyword>
<dbReference type="GO" id="GO:0004869">
    <property type="term" value="F:cysteine-type endopeptidase inhibitor activity"/>
    <property type="evidence" value="ECO:0007669"/>
    <property type="project" value="UniProtKB-KW"/>
</dbReference>
<dbReference type="AlphaFoldDB" id="A0A7G2CK52"/>
<sequence>MANLQTFTDKDNGKPFFIQSLTEPILVKLTGNQTTGYAWQVAKSLVVEKTGEDTVTGEHFVIDRTYEAKSGVGAGGVFVFKCTPIKALSPGEYYYLKFVYRRPWESENDAENIMYTLKLRA</sequence>
<feature type="domain" description="Proteinase inhibitor I42 chagasin" evidence="3">
    <location>
        <begin position="23"/>
        <end position="118"/>
    </location>
</feature>
<dbReference type="InterPro" id="IPR036331">
    <property type="entry name" value="Chagasin-like_sf"/>
</dbReference>
<keyword evidence="5" id="KW-1185">Reference proteome</keyword>
<dbReference type="OrthoDB" id="2154576at2759"/>
<organism evidence="4 5">
    <name type="scientific">Angomonas deanei</name>
    <dbReference type="NCBI Taxonomy" id="59799"/>
    <lineage>
        <taxon>Eukaryota</taxon>
        <taxon>Discoba</taxon>
        <taxon>Euglenozoa</taxon>
        <taxon>Kinetoplastea</taxon>
        <taxon>Metakinetoplastina</taxon>
        <taxon>Trypanosomatida</taxon>
        <taxon>Trypanosomatidae</taxon>
        <taxon>Strigomonadinae</taxon>
        <taxon>Angomonas</taxon>
    </lineage>
</organism>
<proteinExistence type="predicted"/>
<evidence type="ECO:0000256" key="1">
    <source>
        <dbReference type="ARBA" id="ARBA00022690"/>
    </source>
</evidence>
<gene>
    <name evidence="4" type="ORF">ADEAN_000727800</name>
</gene>
<keyword evidence="1" id="KW-0646">Protease inhibitor</keyword>
<reference evidence="4 5" key="1">
    <citation type="submission" date="2020-08" db="EMBL/GenBank/DDBJ databases">
        <authorList>
            <person name="Newling K."/>
            <person name="Davey J."/>
            <person name="Forrester S."/>
        </authorList>
    </citation>
    <scope>NUCLEOTIDE SEQUENCE [LARGE SCALE GENOMIC DNA]</scope>
    <source>
        <strain evidence="5">Crithidia deanei Carvalho (ATCC PRA-265)</strain>
    </source>
</reference>
<dbReference type="SUPFAM" id="SSF141066">
    <property type="entry name" value="ICP-like"/>
    <property type="match status" value="1"/>
</dbReference>
<protein>
    <submittedName>
        <fullName evidence="4">Chagasin family peptidase inhibitor I42, putative</fullName>
    </submittedName>
</protein>
<dbReference type="InterPro" id="IPR018990">
    <property type="entry name" value="Prot_inh_I42_chagasin"/>
</dbReference>
<accession>A0A7G2CK52</accession>
<dbReference type="Gene3D" id="2.60.40.2020">
    <property type="match status" value="1"/>
</dbReference>
<dbReference type="Proteomes" id="UP000515908">
    <property type="component" value="Chromosome 15"/>
</dbReference>
<dbReference type="EMBL" id="LR877159">
    <property type="protein sequence ID" value="CAD2219769.1"/>
    <property type="molecule type" value="Genomic_DNA"/>
</dbReference>
<dbReference type="VEuPathDB" id="TriTrypDB:ADEAN_000727800"/>
<name>A0A7G2CK52_9TRYP</name>
<evidence type="ECO:0000259" key="3">
    <source>
        <dbReference type="Pfam" id="PF09394"/>
    </source>
</evidence>
<dbReference type="Pfam" id="PF09394">
    <property type="entry name" value="Inhibitor_I42"/>
    <property type="match status" value="1"/>
</dbReference>